<dbReference type="Proteomes" id="UP000270272">
    <property type="component" value="Chromosome"/>
</dbReference>
<reference evidence="9" key="4">
    <citation type="submission" date="2018-10" db="EMBL/GenBank/DDBJ databases">
        <title>FDA dAtabase for Regulatory Grade micrObial Sequences (FDA-ARGOS): Supporting development and validation of Infectious Disease Dx tests.</title>
        <authorList>
            <person name="Goldberg B."/>
            <person name="Campos J."/>
            <person name="Tallon L."/>
            <person name="Sadzewicz L."/>
            <person name="Zhao X."/>
            <person name="Vavikolanu K."/>
            <person name="Mehta A."/>
            <person name="Aluvathingal J."/>
            <person name="Nadendla S."/>
            <person name="Geyer C."/>
            <person name="Nandy P."/>
            <person name="Yan Y."/>
            <person name="Sichtig H."/>
        </authorList>
    </citation>
    <scope>NUCLEOTIDE SEQUENCE [LARGE SCALE GENOMIC DNA]</scope>
    <source>
        <strain evidence="9">FDAARGOS_526</strain>
    </source>
</reference>
<feature type="transmembrane region" description="Helical" evidence="1">
    <location>
        <begin position="24"/>
        <end position="48"/>
    </location>
</feature>
<dbReference type="Proteomes" id="UP000807555">
    <property type="component" value="Unassembled WGS sequence"/>
</dbReference>
<gene>
    <name evidence="2" type="ORF">BN1086_01278</name>
    <name evidence="4" type="ORF">EGS84_14500</name>
    <name evidence="3" type="ORF">I5687_03095</name>
    <name evidence="5" type="ORF">NCTC10786_03484</name>
    <name evidence="6" type="ORF">NCTC11075_00444</name>
</gene>
<dbReference type="Proteomes" id="UP000251584">
    <property type="component" value="Unassembled WGS sequence"/>
</dbReference>
<accession>A0A078L8T5</accession>
<protein>
    <submittedName>
        <fullName evidence="3">DUF2474 domain-containing protein</fullName>
    </submittedName>
    <submittedName>
        <fullName evidence="5">Protein of uncharacterized function (DUF2474)</fullName>
    </submittedName>
</protein>
<evidence type="ECO:0000313" key="9">
    <source>
        <dbReference type="Proteomes" id="UP000282299"/>
    </source>
</evidence>
<dbReference type="Pfam" id="PF10617">
    <property type="entry name" value="DUF2474"/>
    <property type="match status" value="1"/>
</dbReference>
<dbReference type="EMBL" id="RKIT01000002">
    <property type="protein sequence ID" value="RSC18060.1"/>
    <property type="molecule type" value="Genomic_DNA"/>
</dbReference>
<evidence type="ECO:0000313" key="6">
    <source>
        <dbReference type="EMBL" id="VEB84484.1"/>
    </source>
</evidence>
<reference evidence="3" key="6">
    <citation type="submission" date="2020-11" db="EMBL/GenBank/DDBJ databases">
        <title>Enhanced detection system for hospital associated transmission using whole genome sequencing surveillance.</title>
        <authorList>
            <person name="Harrison L.H."/>
            <person name="Van Tyne D."/>
            <person name="Marsh J.W."/>
            <person name="Griffith M.P."/>
            <person name="Snyder D.J."/>
            <person name="Cooper V.S."/>
            <person name="Mustapha M."/>
        </authorList>
    </citation>
    <scope>NUCLEOTIDE SEQUENCE</scope>
    <source>
        <strain evidence="3">CB00014</strain>
    </source>
</reference>
<evidence type="ECO:0000313" key="2">
    <source>
        <dbReference type="EMBL" id="CDZ83170.1"/>
    </source>
</evidence>
<keyword evidence="1" id="KW-0472">Membrane</keyword>
<evidence type="ECO:0000256" key="1">
    <source>
        <dbReference type="SAM" id="Phobius"/>
    </source>
</evidence>
<reference evidence="2" key="1">
    <citation type="submission" date="2014-06" db="EMBL/GenBank/DDBJ databases">
        <authorList>
            <person name="Urmite Genomes Urmite Genomes"/>
        </authorList>
    </citation>
    <scope>NUCLEOTIDE SEQUENCE</scope>
</reference>
<name>A0A078L8T5_CITKO</name>
<evidence type="ECO:0000313" key="4">
    <source>
        <dbReference type="EMBL" id="RSC18060.1"/>
    </source>
</evidence>
<evidence type="ECO:0000313" key="3">
    <source>
        <dbReference type="EMBL" id="MBJ9866937.1"/>
    </source>
</evidence>
<evidence type="ECO:0000313" key="7">
    <source>
        <dbReference type="Proteomes" id="UP000251584"/>
    </source>
</evidence>
<evidence type="ECO:0000313" key="8">
    <source>
        <dbReference type="Proteomes" id="UP000270272"/>
    </source>
</evidence>
<reference evidence="4" key="3">
    <citation type="submission" date="2018-10" db="EMBL/GenBank/DDBJ databases">
        <title>FDA dAtabase for Regulatory Grade micrObial Sequences (FDA-ARGOS): Supporting development and validation of Infectious Disease Dx tests.</title>
        <authorList>
            <person name="Campos J."/>
            <person name="Goldberg B."/>
            <person name="Tallon L.J."/>
            <person name="Sadzewicz L."/>
            <person name="Zhao X."/>
            <person name="Vavikolanu K."/>
            <person name="Mehta A."/>
            <person name="Aluvathingal J."/>
            <person name="Nadendla S."/>
            <person name="Geyer C."/>
            <person name="Nandy P."/>
            <person name="Yan Y."/>
            <person name="Sichtig H."/>
        </authorList>
    </citation>
    <scope>NUCLEOTIDE SEQUENCE</scope>
    <source>
        <strain evidence="4">FDAARGOS_526</strain>
    </source>
</reference>
<reference evidence="5 7" key="2">
    <citation type="submission" date="2018-06" db="EMBL/GenBank/DDBJ databases">
        <authorList>
            <consortium name="Pathogen Informatics"/>
            <person name="Doyle S."/>
        </authorList>
    </citation>
    <scope>NUCLEOTIDE SEQUENCE [LARGE SCALE GENOMIC DNA]</scope>
    <source>
        <strain evidence="5 7">NCTC10786</strain>
    </source>
</reference>
<organism evidence="2">
    <name type="scientific">Citrobacter koseri</name>
    <name type="common">Citrobacter diversus</name>
    <dbReference type="NCBI Taxonomy" id="545"/>
    <lineage>
        <taxon>Bacteria</taxon>
        <taxon>Pseudomonadati</taxon>
        <taxon>Pseudomonadota</taxon>
        <taxon>Gammaproteobacteria</taxon>
        <taxon>Enterobacterales</taxon>
        <taxon>Enterobacteriaceae</taxon>
        <taxon>Citrobacter</taxon>
    </lineage>
</organism>
<keyword evidence="1" id="KW-1133">Transmembrane helix</keyword>
<keyword evidence="1" id="KW-0812">Transmembrane</keyword>
<dbReference type="EMBL" id="LR134204">
    <property type="protein sequence ID" value="VEB84484.1"/>
    <property type="molecule type" value="Genomic_DNA"/>
</dbReference>
<dbReference type="EMBL" id="JADVNV010000001">
    <property type="protein sequence ID" value="MBJ9866937.1"/>
    <property type="molecule type" value="Genomic_DNA"/>
</dbReference>
<proteinExistence type="predicted"/>
<reference evidence="6 8" key="5">
    <citation type="submission" date="2018-12" db="EMBL/GenBank/DDBJ databases">
        <authorList>
            <consortium name="Pathogen Informatics"/>
        </authorList>
    </citation>
    <scope>NUCLEOTIDE SEQUENCE [LARGE SCALE GENOMIC DNA]</scope>
    <source>
        <strain evidence="6 8">NCTC11075</strain>
    </source>
</reference>
<dbReference type="EMBL" id="UAVY01000004">
    <property type="protein sequence ID" value="SQB29878.1"/>
    <property type="molecule type" value="Genomic_DNA"/>
</dbReference>
<dbReference type="EMBL" id="LK931336">
    <property type="protein sequence ID" value="CDZ83170.1"/>
    <property type="molecule type" value="Genomic_DNA"/>
</dbReference>
<sequence length="57" mass="6182">MASLSDTEHAKPADTAPRAWWKRVGWMVIIWAASVMALAVVASGFKLLMLAAGMKTH</sequence>
<dbReference type="PATRIC" id="fig|545.12.peg.1279"/>
<dbReference type="AlphaFoldDB" id="A0A078L8T5"/>
<dbReference type="InterPro" id="IPR018895">
    <property type="entry name" value="DUF2474"/>
</dbReference>
<evidence type="ECO:0000313" key="5">
    <source>
        <dbReference type="EMBL" id="SQB29878.1"/>
    </source>
</evidence>
<dbReference type="RefSeq" id="WP_072271878.1">
    <property type="nucleotide sequence ID" value="NZ_ABTEQQ020000001.1"/>
</dbReference>
<dbReference type="Proteomes" id="UP000282299">
    <property type="component" value="Unassembled WGS sequence"/>
</dbReference>